<reference evidence="2" key="1">
    <citation type="journal article" date="2021" name="bioRxiv">
        <title>Whole Genome Assembly and Annotation of Northern Wild Rice, Zizania palustris L., Supports a Whole Genome Duplication in the Zizania Genus.</title>
        <authorList>
            <person name="Haas M."/>
            <person name="Kono T."/>
            <person name="Macchietto M."/>
            <person name="Millas R."/>
            <person name="McGilp L."/>
            <person name="Shao M."/>
            <person name="Duquette J."/>
            <person name="Hirsch C.N."/>
            <person name="Kimball J."/>
        </authorList>
    </citation>
    <scope>NUCLEOTIDE SEQUENCE</scope>
    <source>
        <tissue evidence="2">Fresh leaf tissue</tissue>
    </source>
</reference>
<gene>
    <name evidence="2" type="ORF">GUJ93_ZPchr0006g45745</name>
</gene>
<feature type="region of interest" description="Disordered" evidence="1">
    <location>
        <begin position="1"/>
        <end position="25"/>
    </location>
</feature>
<accession>A0A8J5VX46</accession>
<protein>
    <submittedName>
        <fullName evidence="2">Uncharacterized protein</fullName>
    </submittedName>
</protein>
<sequence>MQMGKGTAVRPDPRRTGGDLWLRRRHGRYGGGGCGGKWGDQGARGLLVLPLLDRSGKGGGSRWTPQSPS</sequence>
<organism evidence="2 3">
    <name type="scientific">Zizania palustris</name>
    <name type="common">Northern wild rice</name>
    <dbReference type="NCBI Taxonomy" id="103762"/>
    <lineage>
        <taxon>Eukaryota</taxon>
        <taxon>Viridiplantae</taxon>
        <taxon>Streptophyta</taxon>
        <taxon>Embryophyta</taxon>
        <taxon>Tracheophyta</taxon>
        <taxon>Spermatophyta</taxon>
        <taxon>Magnoliopsida</taxon>
        <taxon>Liliopsida</taxon>
        <taxon>Poales</taxon>
        <taxon>Poaceae</taxon>
        <taxon>BOP clade</taxon>
        <taxon>Oryzoideae</taxon>
        <taxon>Oryzeae</taxon>
        <taxon>Zizaniinae</taxon>
        <taxon>Zizania</taxon>
    </lineage>
</organism>
<evidence type="ECO:0000313" key="3">
    <source>
        <dbReference type="Proteomes" id="UP000729402"/>
    </source>
</evidence>
<reference evidence="2" key="2">
    <citation type="submission" date="2021-02" db="EMBL/GenBank/DDBJ databases">
        <authorList>
            <person name="Kimball J.A."/>
            <person name="Haas M.W."/>
            <person name="Macchietto M."/>
            <person name="Kono T."/>
            <person name="Duquette J."/>
            <person name="Shao M."/>
        </authorList>
    </citation>
    <scope>NUCLEOTIDE SEQUENCE</scope>
    <source>
        <tissue evidence="2">Fresh leaf tissue</tissue>
    </source>
</reference>
<name>A0A8J5VX46_ZIZPA</name>
<comment type="caution">
    <text evidence="2">The sequence shown here is derived from an EMBL/GenBank/DDBJ whole genome shotgun (WGS) entry which is preliminary data.</text>
</comment>
<dbReference type="EMBL" id="JAAALK010000283">
    <property type="protein sequence ID" value="KAG8075961.1"/>
    <property type="molecule type" value="Genomic_DNA"/>
</dbReference>
<dbReference type="AlphaFoldDB" id="A0A8J5VX46"/>
<proteinExistence type="predicted"/>
<evidence type="ECO:0000313" key="2">
    <source>
        <dbReference type="EMBL" id="KAG8075961.1"/>
    </source>
</evidence>
<dbReference type="Proteomes" id="UP000729402">
    <property type="component" value="Unassembled WGS sequence"/>
</dbReference>
<evidence type="ECO:0000256" key="1">
    <source>
        <dbReference type="SAM" id="MobiDB-lite"/>
    </source>
</evidence>
<keyword evidence="3" id="KW-1185">Reference proteome</keyword>